<dbReference type="KEGG" id="palr:HGI30_13030"/>
<accession>A0A6H2GYC4</accession>
<reference evidence="2 3" key="1">
    <citation type="submission" date="2020-04" db="EMBL/GenBank/DDBJ databases">
        <title>Novel Paenibacillus strain UniB2 isolated from commercial digestive syrup.</title>
        <authorList>
            <person name="Thorat V."/>
            <person name="Kirdat K."/>
            <person name="Tiwarekar B."/>
            <person name="Yadav A."/>
        </authorList>
    </citation>
    <scope>NUCLEOTIDE SEQUENCE [LARGE SCALE GENOMIC DNA]</scope>
    <source>
        <strain evidence="2 3">UniB2</strain>
    </source>
</reference>
<gene>
    <name evidence="2" type="ORF">HGI30_13030</name>
</gene>
<feature type="compositionally biased region" description="Basic and acidic residues" evidence="1">
    <location>
        <begin position="522"/>
        <end position="534"/>
    </location>
</feature>
<dbReference type="AlphaFoldDB" id="A0A6H2GYC4"/>
<protein>
    <recommendedName>
        <fullName evidence="4">Helicase XPB/Ssl2 N-terminal domain-containing protein</fullName>
    </recommendedName>
</protein>
<organism evidence="2 3">
    <name type="scientific">Paenibacillus albicereus</name>
    <dbReference type="NCBI Taxonomy" id="2726185"/>
    <lineage>
        <taxon>Bacteria</taxon>
        <taxon>Bacillati</taxon>
        <taxon>Bacillota</taxon>
        <taxon>Bacilli</taxon>
        <taxon>Bacillales</taxon>
        <taxon>Paenibacillaceae</taxon>
        <taxon>Paenibacillus</taxon>
    </lineage>
</organism>
<evidence type="ECO:0000313" key="2">
    <source>
        <dbReference type="EMBL" id="QJC52392.1"/>
    </source>
</evidence>
<feature type="region of interest" description="Disordered" evidence="1">
    <location>
        <begin position="516"/>
        <end position="538"/>
    </location>
</feature>
<name>A0A6H2GYC4_9BACL</name>
<dbReference type="Proteomes" id="UP000502136">
    <property type="component" value="Chromosome"/>
</dbReference>
<dbReference type="EMBL" id="CP051428">
    <property type="protein sequence ID" value="QJC52392.1"/>
    <property type="molecule type" value="Genomic_DNA"/>
</dbReference>
<feature type="region of interest" description="Disordered" evidence="1">
    <location>
        <begin position="1"/>
        <end position="50"/>
    </location>
</feature>
<evidence type="ECO:0000256" key="1">
    <source>
        <dbReference type="SAM" id="MobiDB-lite"/>
    </source>
</evidence>
<dbReference type="RefSeq" id="WP_168907951.1">
    <property type="nucleotide sequence ID" value="NZ_CP051428.1"/>
</dbReference>
<keyword evidence="3" id="KW-1185">Reference proteome</keyword>
<sequence>MSGSKPWERSRPAASAGRTGPVAAGSDKNALPSAASGGRGGAETAARKPASLRDGAAGLAGTEPSRPAVELLRLLLCRYGLAGAEEGRLLEAACAAYAWSSLEAEQALEELARCGAVQVRARFWGERAVHVPEADALGWLEKAAPAQAEPLPEGCAVRELPGGGSTGLLSRALLGAAARLAREGLAVTAKGRLHRNLCREAGEELRLPEPGLRLLRLPPAWTLDYEPPLALALDLMAEHGWLSEGGGGWRLDGGRLREWLERPLLPRERSLLRALTCRAMRQGPGEAAAASATAGLLPDRWYLVRDLDRIADVRCEPDTARHCVREWLDLLRCCGWAELAETPDGEPILRLQLACRAEAQEEAEAEAEPLLAQPGGELWAASWSDYRAIWLLELIAERGELRELTPYRLTRRSLARLGHGRDGGCLTRLLEHACGCPLPSETLAAIREWTERGETDAAPSSESVRPSAPVATADEFWSGCMSLLPEPSAPPAGAAAARGRLREAFAQAADPFGHEALPAAEPSRRGRAELERSRPGIPSAWCGQPRRYRASTAQQLLESALRIGLPVELSTAEGRHVFVPQRIDREPGGGWTADGRYRDSGGVPSGPGKLDSSSKAALRLLLPR</sequence>
<evidence type="ECO:0008006" key="4">
    <source>
        <dbReference type="Google" id="ProtNLM"/>
    </source>
</evidence>
<feature type="compositionally biased region" description="Basic and acidic residues" evidence="1">
    <location>
        <begin position="1"/>
        <end position="11"/>
    </location>
</feature>
<proteinExistence type="predicted"/>
<evidence type="ECO:0000313" key="3">
    <source>
        <dbReference type="Proteomes" id="UP000502136"/>
    </source>
</evidence>
<feature type="region of interest" description="Disordered" evidence="1">
    <location>
        <begin position="583"/>
        <end position="616"/>
    </location>
</feature>